<name>A0AAQ1GKK1_9BURK</name>
<dbReference type="RefSeq" id="WP_074986173.1">
    <property type="nucleotide sequence ID" value="NZ_CADFGN010000014.1"/>
</dbReference>
<dbReference type="Proteomes" id="UP000183529">
    <property type="component" value="Unassembled WGS sequence"/>
</dbReference>
<sequence length="165" mass="17440">MSPIAPDTPLQPVFLSDMGARMVQIGFDQLASALAFQAKCLDRDRTAAQHLCEVWMQARTHDTGAVAQAWQTMTREYLAACVALWGQGMVAAAETQASYGAMLRDTVLGARKVWLTGAPGLATTPAGTGAQSADWMAYLASLTATYPDGEARPATSLHHARSAGA</sequence>
<dbReference type="AlphaFoldDB" id="A0AAQ1GKK1"/>
<protein>
    <recommendedName>
        <fullName evidence="3">Phasin domain-containing protein</fullName>
    </recommendedName>
</protein>
<accession>A0AAQ1GKK1</accession>
<dbReference type="EMBL" id="FNZM01000016">
    <property type="protein sequence ID" value="SEK07973.1"/>
    <property type="molecule type" value="Genomic_DNA"/>
</dbReference>
<gene>
    <name evidence="1" type="ORF">SAMN05216550_116114</name>
</gene>
<organism evidence="1 2">
    <name type="scientific">Paraburkholderia tropica</name>
    <dbReference type="NCBI Taxonomy" id="92647"/>
    <lineage>
        <taxon>Bacteria</taxon>
        <taxon>Pseudomonadati</taxon>
        <taxon>Pseudomonadota</taxon>
        <taxon>Betaproteobacteria</taxon>
        <taxon>Burkholderiales</taxon>
        <taxon>Burkholderiaceae</taxon>
        <taxon>Paraburkholderia</taxon>
    </lineage>
</organism>
<evidence type="ECO:0000313" key="2">
    <source>
        <dbReference type="Proteomes" id="UP000183529"/>
    </source>
</evidence>
<comment type="caution">
    <text evidence="1">The sequence shown here is derived from an EMBL/GenBank/DDBJ whole genome shotgun (WGS) entry which is preliminary data.</text>
</comment>
<evidence type="ECO:0000313" key="1">
    <source>
        <dbReference type="EMBL" id="SEK07973.1"/>
    </source>
</evidence>
<reference evidence="1 2" key="1">
    <citation type="submission" date="2016-10" db="EMBL/GenBank/DDBJ databases">
        <authorList>
            <person name="Varghese N."/>
            <person name="Submissions S."/>
        </authorList>
    </citation>
    <scope>NUCLEOTIDE SEQUENCE [LARGE SCALE GENOMIC DNA]</scope>
    <source>
        <strain evidence="1 2">LMG 22274</strain>
    </source>
</reference>
<proteinExistence type="predicted"/>
<evidence type="ECO:0008006" key="3">
    <source>
        <dbReference type="Google" id="ProtNLM"/>
    </source>
</evidence>